<keyword evidence="4" id="KW-0187">Copper transport</keyword>
<proteinExistence type="inferred from homology"/>
<feature type="transmembrane region" description="Helical" evidence="4">
    <location>
        <begin position="113"/>
        <end position="133"/>
    </location>
</feature>
<dbReference type="PANTHER" id="PTHR12483">
    <property type="entry name" value="SOLUTE CARRIER FAMILY 31 COPPER TRANSPORTERS"/>
    <property type="match status" value="1"/>
</dbReference>
<keyword evidence="1 4" id="KW-0812">Transmembrane</keyword>
<gene>
    <name evidence="5" type="ORF">CC80DRAFT_428348</name>
</gene>
<accession>A0A6A5TAM6</accession>
<dbReference type="OrthoDB" id="73901at2759"/>
<evidence type="ECO:0000256" key="4">
    <source>
        <dbReference type="RuleBase" id="RU367022"/>
    </source>
</evidence>
<evidence type="ECO:0000256" key="1">
    <source>
        <dbReference type="ARBA" id="ARBA00022692"/>
    </source>
</evidence>
<protein>
    <recommendedName>
        <fullName evidence="4">Copper transport protein</fullName>
    </recommendedName>
</protein>
<keyword evidence="6" id="KW-1185">Reference proteome</keyword>
<organism evidence="5 6">
    <name type="scientific">Byssothecium circinans</name>
    <dbReference type="NCBI Taxonomy" id="147558"/>
    <lineage>
        <taxon>Eukaryota</taxon>
        <taxon>Fungi</taxon>
        <taxon>Dikarya</taxon>
        <taxon>Ascomycota</taxon>
        <taxon>Pezizomycotina</taxon>
        <taxon>Dothideomycetes</taxon>
        <taxon>Pleosporomycetidae</taxon>
        <taxon>Pleosporales</taxon>
        <taxon>Massarineae</taxon>
        <taxon>Massarinaceae</taxon>
        <taxon>Byssothecium</taxon>
    </lineage>
</organism>
<evidence type="ECO:0000256" key="2">
    <source>
        <dbReference type="ARBA" id="ARBA00022989"/>
    </source>
</evidence>
<dbReference type="Proteomes" id="UP000800035">
    <property type="component" value="Unassembled WGS sequence"/>
</dbReference>
<feature type="transmembrane region" description="Helical" evidence="4">
    <location>
        <begin position="26"/>
        <end position="50"/>
    </location>
</feature>
<keyword evidence="3 4" id="KW-0472">Membrane</keyword>
<dbReference type="AlphaFoldDB" id="A0A6A5TAM6"/>
<keyword evidence="4" id="KW-0186">Copper</keyword>
<name>A0A6A5TAM6_9PLEO</name>
<keyword evidence="4" id="KW-0406">Ion transport</keyword>
<keyword evidence="2 4" id="KW-1133">Transmembrane helix</keyword>
<dbReference type="Pfam" id="PF04145">
    <property type="entry name" value="Ctr"/>
    <property type="match status" value="1"/>
</dbReference>
<comment type="subcellular location">
    <subcellularLocation>
        <location evidence="4">Membrane</location>
        <topology evidence="4">Multi-pass membrane protein</topology>
    </subcellularLocation>
</comment>
<dbReference type="EMBL" id="ML977032">
    <property type="protein sequence ID" value="KAF1949763.1"/>
    <property type="molecule type" value="Genomic_DNA"/>
</dbReference>
<evidence type="ECO:0000313" key="5">
    <source>
        <dbReference type="EMBL" id="KAF1949763.1"/>
    </source>
</evidence>
<dbReference type="GO" id="GO:0005886">
    <property type="term" value="C:plasma membrane"/>
    <property type="evidence" value="ECO:0007669"/>
    <property type="project" value="TreeGrafter"/>
</dbReference>
<reference evidence="5" key="1">
    <citation type="journal article" date="2020" name="Stud. Mycol.">
        <title>101 Dothideomycetes genomes: a test case for predicting lifestyles and emergence of pathogens.</title>
        <authorList>
            <person name="Haridas S."/>
            <person name="Albert R."/>
            <person name="Binder M."/>
            <person name="Bloem J."/>
            <person name="Labutti K."/>
            <person name="Salamov A."/>
            <person name="Andreopoulos B."/>
            <person name="Baker S."/>
            <person name="Barry K."/>
            <person name="Bills G."/>
            <person name="Bluhm B."/>
            <person name="Cannon C."/>
            <person name="Castanera R."/>
            <person name="Culley D."/>
            <person name="Daum C."/>
            <person name="Ezra D."/>
            <person name="Gonzalez J."/>
            <person name="Henrissat B."/>
            <person name="Kuo A."/>
            <person name="Liang C."/>
            <person name="Lipzen A."/>
            <person name="Lutzoni F."/>
            <person name="Magnuson J."/>
            <person name="Mondo S."/>
            <person name="Nolan M."/>
            <person name="Ohm R."/>
            <person name="Pangilinan J."/>
            <person name="Park H.-J."/>
            <person name="Ramirez L."/>
            <person name="Alfaro M."/>
            <person name="Sun H."/>
            <person name="Tritt A."/>
            <person name="Yoshinaga Y."/>
            <person name="Zwiers L.-H."/>
            <person name="Turgeon B."/>
            <person name="Goodwin S."/>
            <person name="Spatafora J."/>
            <person name="Crous P."/>
            <person name="Grigoriev I."/>
        </authorList>
    </citation>
    <scope>NUCLEOTIDE SEQUENCE</scope>
    <source>
        <strain evidence="5">CBS 675.92</strain>
    </source>
</reference>
<sequence length="138" mass="15443">MAMTFFTSTTTPLFSMAWTPTSSGQYAGTCIFLIIFATIFRSLLAIRLNFFEILAMVKRRRGDDQMILYNMEKQSGLRTWRASEAVMMAFLDVVIAGTGYLIMIVVMTMNVGYFLSILGGVFLGSLIFGRFMGRSAAH</sequence>
<dbReference type="GO" id="GO:0005375">
    <property type="term" value="F:copper ion transmembrane transporter activity"/>
    <property type="evidence" value="ECO:0007669"/>
    <property type="project" value="UniProtKB-UniRule"/>
</dbReference>
<evidence type="ECO:0000313" key="6">
    <source>
        <dbReference type="Proteomes" id="UP000800035"/>
    </source>
</evidence>
<keyword evidence="4" id="KW-0813">Transport</keyword>
<dbReference type="PANTHER" id="PTHR12483:SF120">
    <property type="entry name" value="HIGH-AFFINITY COPPER TRANSPORTER CTRA2"/>
    <property type="match status" value="1"/>
</dbReference>
<comment type="similarity">
    <text evidence="4">Belongs to the copper transporter (Ctr) (TC 1.A.56) family. SLC31A subfamily.</text>
</comment>
<dbReference type="InterPro" id="IPR007274">
    <property type="entry name" value="Cop_transporter"/>
</dbReference>
<feature type="transmembrane region" description="Helical" evidence="4">
    <location>
        <begin position="85"/>
        <end position="107"/>
    </location>
</feature>
<evidence type="ECO:0000256" key="3">
    <source>
        <dbReference type="ARBA" id="ARBA00023136"/>
    </source>
</evidence>